<dbReference type="Proteomes" id="UP000278756">
    <property type="component" value="Chromosome 1"/>
</dbReference>
<evidence type="ECO:0000256" key="12">
    <source>
        <dbReference type="ARBA" id="ARBA00023170"/>
    </source>
</evidence>
<evidence type="ECO:0000256" key="11">
    <source>
        <dbReference type="ARBA" id="ARBA00023136"/>
    </source>
</evidence>
<feature type="chain" id="PRO_5018205633" evidence="17">
    <location>
        <begin position="23"/>
        <end position="689"/>
    </location>
</feature>
<dbReference type="GO" id="GO:0015891">
    <property type="term" value="P:siderophore transport"/>
    <property type="evidence" value="ECO:0007669"/>
    <property type="project" value="InterPro"/>
</dbReference>
<keyword evidence="10 16" id="KW-0798">TonB box</keyword>
<proteinExistence type="inferred from homology"/>
<dbReference type="AlphaFoldDB" id="A0A3G9G3B4"/>
<dbReference type="InterPro" id="IPR036942">
    <property type="entry name" value="Beta-barrel_TonB_sf"/>
</dbReference>
<sequence length="689" mass="74362">MKPFFLTSTAIALLASALPAIAETTENAPVTEVIVRGASSNLAAGAPAPDQKVPFSTSSVDIETVDIQGGLTLNDALRNVPGAQPDFSFTGVHSPVFMLRGAIADSGTGNSRVMRDGVRLSNYGYASAFVERLDVVRGAGALTAVRTEPGGSVNVVTKTPQPRTFASAYAQVGSHNQGEAYLDGNLVLSAQNELATRLILTRSTSSEWRDAKDKLNGLKWSISKSHADLYRVLFDFEATDQTYEPDFGVPGINGRPAKVPLTLQLGEPFAPSTLNNRIYTLQGDLRLSKNWQVSTRLLHADGHQTSIRNSVFSAVAGQPGVYTRATAYEPYGKRDTDSAQLSLTGTETFGGVAHNLFLGLDYQTEELALLSLRVPAANSPNINIFAPVFGLVTAPSGTLTATSTRMDVTTKSLTLQDRIDLGRLGLVLGLQYVDQDFLYGTTGVLPVQEDRVNPKLGVTYEVSSNHAVFGSYSEGMAPNQATSKLNQSLPSRISKQWEAGWKGRFLDGRFTGSAAAYQLDQSNLLADDPSTAYAFDKTLAGEGRSRGIELAANGEISNSLRLDLAYGLTEAKYTRNSELAGKSVANTARHTLSVFVTHDWNAFAYTGLGLYGQSKRFADSQNTIELPAYARVDLTQGFRMEMAGNPVRLQVNIRNLLDKDYYVASHLHVSRYILPAEGRSVSLSLKLDF</sequence>
<evidence type="ECO:0000256" key="4">
    <source>
        <dbReference type="ARBA" id="ARBA00022452"/>
    </source>
</evidence>
<dbReference type="EMBL" id="AP018827">
    <property type="protein sequence ID" value="BBF80241.1"/>
    <property type="molecule type" value="Genomic_DNA"/>
</dbReference>
<reference evidence="21" key="2">
    <citation type="journal article" date="2017" name="Plant Physiol. Biochem.">
        <title>Differential oxidative and antioxidative response of duckweed Lemna minor toward plant growth promoting/inhibiting bacteria.</title>
        <authorList>
            <person name="Ishizawa H."/>
            <person name="Kuroda M."/>
            <person name="Morikawa M."/>
            <person name="Ike M."/>
        </authorList>
    </citation>
    <scope>NUCLEOTIDE SEQUENCE [LARGE SCALE GENOMIC DNA]</scope>
    <source>
        <strain evidence="21">M6</strain>
    </source>
</reference>
<evidence type="ECO:0000313" key="20">
    <source>
        <dbReference type="EMBL" id="BBF80241.1"/>
    </source>
</evidence>
<evidence type="ECO:0000256" key="15">
    <source>
        <dbReference type="PROSITE-ProRule" id="PRU10144"/>
    </source>
</evidence>
<dbReference type="InterPro" id="IPR012910">
    <property type="entry name" value="Plug_dom"/>
</dbReference>
<evidence type="ECO:0000256" key="8">
    <source>
        <dbReference type="ARBA" id="ARBA00023004"/>
    </source>
</evidence>
<dbReference type="InterPro" id="IPR010917">
    <property type="entry name" value="TonB_rcpt_CS"/>
</dbReference>
<organism evidence="20 21">
    <name type="scientific">Asticcacaulis excentricus</name>
    <dbReference type="NCBI Taxonomy" id="78587"/>
    <lineage>
        <taxon>Bacteria</taxon>
        <taxon>Pseudomonadati</taxon>
        <taxon>Pseudomonadota</taxon>
        <taxon>Alphaproteobacteria</taxon>
        <taxon>Caulobacterales</taxon>
        <taxon>Caulobacteraceae</taxon>
        <taxon>Asticcacaulis</taxon>
    </lineage>
</organism>
<dbReference type="RefSeq" id="WP_172961127.1">
    <property type="nucleotide sequence ID" value="NZ_AP018827.1"/>
</dbReference>
<protein>
    <submittedName>
        <fullName evidence="20">Ferrichrome-iron receptor</fullName>
    </submittedName>
</protein>
<dbReference type="PANTHER" id="PTHR32552:SF83">
    <property type="entry name" value="BLR3904 PROTEIN"/>
    <property type="match status" value="1"/>
</dbReference>
<keyword evidence="11 14" id="KW-0472">Membrane</keyword>
<keyword evidence="5" id="KW-0410">Iron transport</keyword>
<evidence type="ECO:0000313" key="21">
    <source>
        <dbReference type="Proteomes" id="UP000278756"/>
    </source>
</evidence>
<feature type="domain" description="TonB-dependent receptor plug" evidence="19">
    <location>
        <begin position="50"/>
        <end position="151"/>
    </location>
</feature>
<comment type="similarity">
    <text evidence="2 14 16">Belongs to the TonB-dependent receptor family.</text>
</comment>
<evidence type="ECO:0000256" key="13">
    <source>
        <dbReference type="ARBA" id="ARBA00023237"/>
    </source>
</evidence>
<evidence type="ECO:0000256" key="16">
    <source>
        <dbReference type="RuleBase" id="RU003357"/>
    </source>
</evidence>
<keyword evidence="4 14" id="KW-1134">Transmembrane beta strand</keyword>
<dbReference type="SUPFAM" id="SSF56935">
    <property type="entry name" value="Porins"/>
    <property type="match status" value="1"/>
</dbReference>
<comment type="subcellular location">
    <subcellularLocation>
        <location evidence="1 14">Cell outer membrane</location>
        <topology evidence="1 14">Multi-pass membrane protein</topology>
    </subcellularLocation>
</comment>
<keyword evidence="8" id="KW-0408">Iron</keyword>
<dbReference type="GO" id="GO:0038023">
    <property type="term" value="F:signaling receptor activity"/>
    <property type="evidence" value="ECO:0007669"/>
    <property type="project" value="InterPro"/>
</dbReference>
<evidence type="ECO:0000256" key="2">
    <source>
        <dbReference type="ARBA" id="ARBA00009810"/>
    </source>
</evidence>
<evidence type="ECO:0000256" key="9">
    <source>
        <dbReference type="ARBA" id="ARBA00023065"/>
    </source>
</evidence>
<dbReference type="PANTHER" id="PTHR32552">
    <property type="entry name" value="FERRICHROME IRON RECEPTOR-RELATED"/>
    <property type="match status" value="1"/>
</dbReference>
<evidence type="ECO:0000256" key="7">
    <source>
        <dbReference type="ARBA" id="ARBA00022729"/>
    </source>
</evidence>
<feature type="short sequence motif" description="TonB C-terminal box" evidence="15">
    <location>
        <begin position="672"/>
        <end position="689"/>
    </location>
</feature>
<dbReference type="Gene3D" id="2.40.170.20">
    <property type="entry name" value="TonB-dependent receptor, beta-barrel domain"/>
    <property type="match status" value="1"/>
</dbReference>
<evidence type="ECO:0000256" key="6">
    <source>
        <dbReference type="ARBA" id="ARBA00022692"/>
    </source>
</evidence>
<evidence type="ECO:0000256" key="10">
    <source>
        <dbReference type="ARBA" id="ARBA00023077"/>
    </source>
</evidence>
<dbReference type="Gene3D" id="2.170.130.10">
    <property type="entry name" value="TonB-dependent receptor, plug domain"/>
    <property type="match status" value="1"/>
</dbReference>
<keyword evidence="9" id="KW-0406">Ion transport</keyword>
<dbReference type="CDD" id="cd01347">
    <property type="entry name" value="ligand_gated_channel"/>
    <property type="match status" value="1"/>
</dbReference>
<keyword evidence="13 14" id="KW-0998">Cell outer membrane</keyword>
<keyword evidence="7 17" id="KW-0732">Signal</keyword>
<dbReference type="PROSITE" id="PS01156">
    <property type="entry name" value="TONB_DEPENDENT_REC_2"/>
    <property type="match status" value="1"/>
</dbReference>
<evidence type="ECO:0000256" key="3">
    <source>
        <dbReference type="ARBA" id="ARBA00022448"/>
    </source>
</evidence>
<evidence type="ECO:0000256" key="5">
    <source>
        <dbReference type="ARBA" id="ARBA00022496"/>
    </source>
</evidence>
<dbReference type="GO" id="GO:0009279">
    <property type="term" value="C:cell outer membrane"/>
    <property type="evidence" value="ECO:0007669"/>
    <property type="project" value="UniProtKB-SubCell"/>
</dbReference>
<gene>
    <name evidence="20" type="ORF">EM6_0819</name>
</gene>
<feature type="domain" description="TonB-dependent receptor-like beta-barrel" evidence="18">
    <location>
        <begin position="235"/>
        <end position="656"/>
    </location>
</feature>
<dbReference type="InterPro" id="IPR039426">
    <property type="entry name" value="TonB-dep_rcpt-like"/>
</dbReference>
<evidence type="ECO:0000256" key="17">
    <source>
        <dbReference type="SAM" id="SignalP"/>
    </source>
</evidence>
<keyword evidence="3 14" id="KW-0813">Transport</keyword>
<dbReference type="InterPro" id="IPR037066">
    <property type="entry name" value="Plug_dom_sf"/>
</dbReference>
<dbReference type="InterPro" id="IPR000531">
    <property type="entry name" value="Beta-barrel_TonB"/>
</dbReference>
<keyword evidence="6 14" id="KW-0812">Transmembrane</keyword>
<evidence type="ECO:0000259" key="19">
    <source>
        <dbReference type="Pfam" id="PF07715"/>
    </source>
</evidence>
<keyword evidence="12 20" id="KW-0675">Receptor</keyword>
<dbReference type="PROSITE" id="PS52016">
    <property type="entry name" value="TONB_DEPENDENT_REC_3"/>
    <property type="match status" value="1"/>
</dbReference>
<dbReference type="GO" id="GO:0015344">
    <property type="term" value="F:siderophore uptake transmembrane transporter activity"/>
    <property type="evidence" value="ECO:0007669"/>
    <property type="project" value="TreeGrafter"/>
</dbReference>
<evidence type="ECO:0000259" key="18">
    <source>
        <dbReference type="Pfam" id="PF00593"/>
    </source>
</evidence>
<evidence type="ECO:0000256" key="1">
    <source>
        <dbReference type="ARBA" id="ARBA00004571"/>
    </source>
</evidence>
<evidence type="ECO:0000256" key="14">
    <source>
        <dbReference type="PROSITE-ProRule" id="PRU01360"/>
    </source>
</evidence>
<dbReference type="InterPro" id="IPR010105">
    <property type="entry name" value="TonB_sidphr_rcpt"/>
</dbReference>
<feature type="signal peptide" evidence="17">
    <location>
        <begin position="1"/>
        <end position="22"/>
    </location>
</feature>
<dbReference type="NCBIfam" id="TIGR01783">
    <property type="entry name" value="TonB-siderophor"/>
    <property type="match status" value="1"/>
</dbReference>
<dbReference type="Pfam" id="PF00593">
    <property type="entry name" value="TonB_dep_Rec_b-barrel"/>
    <property type="match status" value="1"/>
</dbReference>
<dbReference type="Pfam" id="PF07715">
    <property type="entry name" value="Plug"/>
    <property type="match status" value="1"/>
</dbReference>
<accession>A0A3G9G3B4</accession>
<name>A0A3G9G3B4_9CAUL</name>
<reference evidence="21" key="1">
    <citation type="journal article" date="2017" name="Biotechnol. Biofuels">
        <title>Evaluation of environmental bacterial communities as a factor affecting the growth of duckweed Lemna minor.</title>
        <authorList>
            <person name="Ishizawa H."/>
            <person name="Kuroda M."/>
            <person name="Morikawa M."/>
            <person name="Ike M."/>
        </authorList>
    </citation>
    <scope>NUCLEOTIDE SEQUENCE [LARGE SCALE GENOMIC DNA]</scope>
    <source>
        <strain evidence="21">M6</strain>
    </source>
</reference>